<gene>
    <name evidence="1" type="ORF">AQUCO_01600376v1</name>
</gene>
<protein>
    <recommendedName>
        <fullName evidence="3">F-box domain-containing protein</fullName>
    </recommendedName>
</protein>
<organism evidence="1 2">
    <name type="scientific">Aquilegia coerulea</name>
    <name type="common">Rocky mountain columbine</name>
    <dbReference type="NCBI Taxonomy" id="218851"/>
    <lineage>
        <taxon>Eukaryota</taxon>
        <taxon>Viridiplantae</taxon>
        <taxon>Streptophyta</taxon>
        <taxon>Embryophyta</taxon>
        <taxon>Tracheophyta</taxon>
        <taxon>Spermatophyta</taxon>
        <taxon>Magnoliopsida</taxon>
        <taxon>Ranunculales</taxon>
        <taxon>Ranunculaceae</taxon>
        <taxon>Thalictroideae</taxon>
        <taxon>Aquilegia</taxon>
    </lineage>
</organism>
<accession>A0A2G5DRK0</accession>
<evidence type="ECO:0000313" key="2">
    <source>
        <dbReference type="Proteomes" id="UP000230069"/>
    </source>
</evidence>
<dbReference type="OrthoDB" id="1519185at2759"/>
<evidence type="ECO:0008006" key="3">
    <source>
        <dbReference type="Google" id="ProtNLM"/>
    </source>
</evidence>
<reference evidence="1 2" key="1">
    <citation type="submission" date="2017-09" db="EMBL/GenBank/DDBJ databases">
        <title>WGS assembly of Aquilegia coerulea Goldsmith.</title>
        <authorList>
            <person name="Hodges S."/>
            <person name="Kramer E."/>
            <person name="Nordborg M."/>
            <person name="Tomkins J."/>
            <person name="Borevitz J."/>
            <person name="Derieg N."/>
            <person name="Yan J."/>
            <person name="Mihaltcheva S."/>
            <person name="Hayes R.D."/>
            <person name="Rokhsar D."/>
        </authorList>
    </citation>
    <scope>NUCLEOTIDE SEQUENCE [LARGE SCALE GENOMIC DNA]</scope>
    <source>
        <strain evidence="2">cv. Goldsmith</strain>
    </source>
</reference>
<dbReference type="Proteomes" id="UP000230069">
    <property type="component" value="Unassembled WGS sequence"/>
</dbReference>
<dbReference type="AlphaFoldDB" id="A0A2G5DRK0"/>
<dbReference type="InParanoid" id="A0A2G5DRK0"/>
<name>A0A2G5DRK0_AQUCA</name>
<evidence type="ECO:0000313" key="1">
    <source>
        <dbReference type="EMBL" id="PIA46056.1"/>
    </source>
</evidence>
<sequence length="89" mass="10226">MGDNWSGLPKDILDLIATRLSNHPNYYGFTAVCSSWRSVGIEHHRRNFPRQTTDAETRCFVQPFAENINPVPLQLPVPHKYYCIVVVLL</sequence>
<keyword evidence="2" id="KW-1185">Reference proteome</keyword>
<dbReference type="EMBL" id="KZ305033">
    <property type="protein sequence ID" value="PIA46056.1"/>
    <property type="molecule type" value="Genomic_DNA"/>
</dbReference>
<dbReference type="Gene3D" id="1.20.1280.50">
    <property type="match status" value="1"/>
</dbReference>
<proteinExistence type="predicted"/>